<dbReference type="InterPro" id="IPR001296">
    <property type="entry name" value="Glyco_trans_1"/>
</dbReference>
<dbReference type="Pfam" id="PF00534">
    <property type="entry name" value="Glycos_transf_1"/>
    <property type="match status" value="1"/>
</dbReference>
<reference evidence="11" key="1">
    <citation type="journal article" date="2014" name="Proc. Natl. Acad. Sci. U.S.A.">
        <title>Extensive sampling of basidiomycete genomes demonstrates inadequacy of the white-rot/brown-rot paradigm for wood decay fungi.</title>
        <authorList>
            <person name="Riley R."/>
            <person name="Salamov A.A."/>
            <person name="Brown D.W."/>
            <person name="Nagy L.G."/>
            <person name="Floudas D."/>
            <person name="Held B.W."/>
            <person name="Levasseur A."/>
            <person name="Lombard V."/>
            <person name="Morin E."/>
            <person name="Otillar R."/>
            <person name="Lindquist E.A."/>
            <person name="Sun H."/>
            <person name="LaButti K.M."/>
            <person name="Schmutz J."/>
            <person name="Jabbour D."/>
            <person name="Luo H."/>
            <person name="Baker S.E."/>
            <person name="Pisabarro A.G."/>
            <person name="Walton J.D."/>
            <person name="Blanchette R.A."/>
            <person name="Henrissat B."/>
            <person name="Martin F."/>
            <person name="Cullen D."/>
            <person name="Hibbett D.S."/>
            <person name="Grigoriev I.V."/>
        </authorList>
    </citation>
    <scope>NUCLEOTIDE SEQUENCE [LARGE SCALE GENOMIC DNA]</scope>
    <source>
        <strain evidence="11">MUCL 33604</strain>
    </source>
</reference>
<dbReference type="GO" id="GO:0006006">
    <property type="term" value="P:glucose metabolic process"/>
    <property type="evidence" value="ECO:0007669"/>
    <property type="project" value="UniProtKB-KW"/>
</dbReference>
<dbReference type="GO" id="GO:0016757">
    <property type="term" value="F:glycosyltransferase activity"/>
    <property type="evidence" value="ECO:0007669"/>
    <property type="project" value="UniProtKB-KW"/>
</dbReference>
<dbReference type="EMBL" id="KL197717">
    <property type="protein sequence ID" value="KDQ58564.1"/>
    <property type="molecule type" value="Genomic_DNA"/>
</dbReference>
<evidence type="ECO:0000256" key="5">
    <source>
        <dbReference type="ARBA" id="ARBA00022679"/>
    </source>
</evidence>
<dbReference type="OrthoDB" id="937291at2759"/>
<gene>
    <name evidence="10" type="ORF">JAAARDRAFT_672166</name>
</gene>
<evidence type="ECO:0000256" key="6">
    <source>
        <dbReference type="ARBA" id="ARBA00023277"/>
    </source>
</evidence>
<evidence type="ECO:0000259" key="9">
    <source>
        <dbReference type="Pfam" id="PF21269"/>
    </source>
</evidence>
<dbReference type="SUPFAM" id="SSF53756">
    <property type="entry name" value="UDP-Glycosyltransferase/glycogen phosphorylase"/>
    <property type="match status" value="1"/>
</dbReference>
<organism evidence="10 11">
    <name type="scientific">Jaapia argillacea MUCL 33604</name>
    <dbReference type="NCBI Taxonomy" id="933084"/>
    <lineage>
        <taxon>Eukaryota</taxon>
        <taxon>Fungi</taxon>
        <taxon>Dikarya</taxon>
        <taxon>Basidiomycota</taxon>
        <taxon>Agaricomycotina</taxon>
        <taxon>Agaricomycetes</taxon>
        <taxon>Agaricomycetidae</taxon>
        <taxon>Jaapiales</taxon>
        <taxon>Jaapiaceae</taxon>
        <taxon>Jaapia</taxon>
    </lineage>
</organism>
<protein>
    <submittedName>
        <fullName evidence="10">Glycosyltransferase family 4 protein</fullName>
    </submittedName>
</protein>
<keyword evidence="4" id="KW-0328">Glycosyltransferase</keyword>
<dbReference type="HOGENOM" id="CLU_011001_2_0_1"/>
<dbReference type="Gene3D" id="3.40.50.2000">
    <property type="entry name" value="Glycogen Phosphorylase B"/>
    <property type="match status" value="2"/>
</dbReference>
<dbReference type="AlphaFoldDB" id="A0A067PV23"/>
<dbReference type="PANTHER" id="PTHR47779">
    <property type="entry name" value="SYNTHASE (CCG-9), PUTATIVE (AFU_ORTHOLOGUE AFUA_3G12100)-RELATED"/>
    <property type="match status" value="1"/>
</dbReference>
<feature type="region of interest" description="Disordered" evidence="7">
    <location>
        <begin position="553"/>
        <end position="575"/>
    </location>
</feature>
<evidence type="ECO:0000313" key="10">
    <source>
        <dbReference type="EMBL" id="KDQ58564.1"/>
    </source>
</evidence>
<dbReference type="STRING" id="933084.A0A067PV23"/>
<comment type="subunit">
    <text evidence="2">Homodimer.</text>
</comment>
<evidence type="ECO:0000259" key="8">
    <source>
        <dbReference type="Pfam" id="PF00534"/>
    </source>
</evidence>
<feature type="domain" description="Trehalose synthase N-terminal" evidence="9">
    <location>
        <begin position="170"/>
        <end position="331"/>
    </location>
</feature>
<dbReference type="Pfam" id="PF21269">
    <property type="entry name" value="TreT_GT1"/>
    <property type="match status" value="1"/>
</dbReference>
<dbReference type="InParanoid" id="A0A067PV23"/>
<evidence type="ECO:0000256" key="1">
    <source>
        <dbReference type="ARBA" id="ARBA00009481"/>
    </source>
</evidence>
<accession>A0A067PV23</accession>
<dbReference type="InterPro" id="IPR052078">
    <property type="entry name" value="Trehalose_Metab_GTase"/>
</dbReference>
<evidence type="ECO:0000256" key="3">
    <source>
        <dbReference type="ARBA" id="ARBA00022526"/>
    </source>
</evidence>
<dbReference type="InterPro" id="IPR049438">
    <property type="entry name" value="TreT_GT1"/>
</dbReference>
<dbReference type="Proteomes" id="UP000027265">
    <property type="component" value="Unassembled WGS sequence"/>
</dbReference>
<feature type="domain" description="Glycosyl transferase family 1" evidence="8">
    <location>
        <begin position="385"/>
        <end position="551"/>
    </location>
</feature>
<evidence type="ECO:0000256" key="2">
    <source>
        <dbReference type="ARBA" id="ARBA00011738"/>
    </source>
</evidence>
<evidence type="ECO:0000256" key="7">
    <source>
        <dbReference type="SAM" id="MobiDB-lite"/>
    </source>
</evidence>
<evidence type="ECO:0000313" key="11">
    <source>
        <dbReference type="Proteomes" id="UP000027265"/>
    </source>
</evidence>
<keyword evidence="5 10" id="KW-0808">Transferase</keyword>
<evidence type="ECO:0000256" key="4">
    <source>
        <dbReference type="ARBA" id="ARBA00022676"/>
    </source>
</evidence>
<keyword evidence="6" id="KW-0119">Carbohydrate metabolism</keyword>
<sequence>MGTVESECGIKKDLPDSYDIMDILINKAKKYCEARGHRIEIFAVSGPLDAPLTVPGPLIEVDRNARPSFVSRLWLELDAIPFIFNGRDQLFSLQGEAVWAVERALDWLAPTTKSITKASTLKGEVLVDADGHAHLYDLSQQAALTSPDLWETFCALASPLKDKGVKVSFFSATPRGGGVALMRHALVRVWRLAGLDFRWYVPQGDPTVFDITKRRFHNVLQGVAPDDITLRAEDKRIFERWTEWNYKTFWSGEDSPLRADIIVIDDPQLTALIPMIRRDSPSSKIIYRSHIEIRADLIDAGKKQTKDTFEYLFNFIKHADLFVSHPIEEFVPKMVSESMPVVFMPPSTDPLDGLNKPIAEFWITTYRHMFDSLMHASTGQQLDWERGYIIQVARFDPSKGIPDLVEGYRLFRREVKEEQLEGAAPQLILIGHSSVDDPDGTYIINKLRDTTSSPPFADIKDDIYYVRAPAEDRLLDALMRGADLVCQVSTREGFEIKVTEAIHKNKWIIATKAGGIPLQIRDGVDGKLVPPADPNAIAMALAEFYSSGKELNTSGESRGNCPDKPLGGRWAGNEGEGPREELFTIGNATITREMYETCTGRRFGIFCRRRSSLIKDIDYICICTLAEVRWW</sequence>
<dbReference type="PANTHER" id="PTHR47779:SF1">
    <property type="entry name" value="SYNTHASE (CCG-9), PUTATIVE (AFU_ORTHOLOGUE AFUA_3G12100)-RELATED"/>
    <property type="match status" value="1"/>
</dbReference>
<proteinExistence type="inferred from homology"/>
<keyword evidence="11" id="KW-1185">Reference proteome</keyword>
<name>A0A067PV23_9AGAM</name>
<comment type="similarity">
    <text evidence="1">Belongs to the glycosyltransferase group 1 family. Glycosyltransferase 4 subfamily.</text>
</comment>
<keyword evidence="3" id="KW-0313">Glucose metabolism</keyword>